<dbReference type="EMBL" id="VSSQ01013113">
    <property type="protein sequence ID" value="MPM50761.1"/>
    <property type="molecule type" value="Genomic_DNA"/>
</dbReference>
<evidence type="ECO:0000313" key="1">
    <source>
        <dbReference type="EMBL" id="MPM50761.1"/>
    </source>
</evidence>
<gene>
    <name evidence="1" type="ORF">SDC9_97504</name>
</gene>
<dbReference type="AlphaFoldDB" id="A0A645AEQ2"/>
<sequence length="215" mass="25396">MFANRAFIGKYFISTRDIGFLADYNFKIDAVPASIEFGAYNGNTINDPVWREKLSYGGRLELGSMKGLRSTFKFYDYLNTPTVHYFFYGADLRYEGANWKVETEFMKRDNKEVDEDQMFSYYLQGAYAVPLKETYFFKNIVPAVRWDAIDKHMNEKGFDVDRLTVGLGFGLTKKYFSSILRFDYEWYFINQELDILNLYEEMDSDKFTVELLLTF</sequence>
<evidence type="ECO:0008006" key="2">
    <source>
        <dbReference type="Google" id="ProtNLM"/>
    </source>
</evidence>
<reference evidence="1" key="1">
    <citation type="submission" date="2019-08" db="EMBL/GenBank/DDBJ databases">
        <authorList>
            <person name="Kucharzyk K."/>
            <person name="Murdoch R.W."/>
            <person name="Higgins S."/>
            <person name="Loffler F."/>
        </authorList>
    </citation>
    <scope>NUCLEOTIDE SEQUENCE</scope>
</reference>
<proteinExistence type="predicted"/>
<accession>A0A645AEQ2</accession>
<organism evidence="1">
    <name type="scientific">bioreactor metagenome</name>
    <dbReference type="NCBI Taxonomy" id="1076179"/>
    <lineage>
        <taxon>unclassified sequences</taxon>
        <taxon>metagenomes</taxon>
        <taxon>ecological metagenomes</taxon>
    </lineage>
</organism>
<name>A0A645AEQ2_9ZZZZ</name>
<comment type="caution">
    <text evidence="1">The sequence shown here is derived from an EMBL/GenBank/DDBJ whole genome shotgun (WGS) entry which is preliminary data.</text>
</comment>
<protein>
    <recommendedName>
        <fullName evidence="2">Outer membrane protein beta-barrel domain-containing protein</fullName>
    </recommendedName>
</protein>